<protein>
    <submittedName>
        <fullName evidence="5">Beta-ketoacyl synthase</fullName>
    </submittedName>
</protein>
<evidence type="ECO:0000256" key="3">
    <source>
        <dbReference type="ARBA" id="ARBA00022679"/>
    </source>
</evidence>
<dbReference type="SUPFAM" id="SSF52151">
    <property type="entry name" value="FabD/lysophospholipase-like"/>
    <property type="match status" value="1"/>
</dbReference>
<dbReference type="Pfam" id="PF02801">
    <property type="entry name" value="Ketoacyl-synt_C"/>
    <property type="match status" value="1"/>
</dbReference>
<dbReference type="InterPro" id="IPR001227">
    <property type="entry name" value="Ac_transferase_dom_sf"/>
</dbReference>
<organism evidence="5 6">
    <name type="scientific">Candidatus Scalindua japonica</name>
    <dbReference type="NCBI Taxonomy" id="1284222"/>
    <lineage>
        <taxon>Bacteria</taxon>
        <taxon>Pseudomonadati</taxon>
        <taxon>Planctomycetota</taxon>
        <taxon>Candidatus Brocadiia</taxon>
        <taxon>Candidatus Brocadiales</taxon>
        <taxon>Candidatus Scalinduaceae</taxon>
        <taxon>Candidatus Scalindua</taxon>
    </lineage>
</organism>
<dbReference type="InterPro" id="IPR018201">
    <property type="entry name" value="Ketoacyl_synth_AS"/>
</dbReference>
<dbReference type="PANTHER" id="PTHR43074">
    <property type="entry name" value="OMEGA-3 POLYUNSATURATED FATTY ACID SYNTHASE PFAB-RELATED"/>
    <property type="match status" value="1"/>
</dbReference>
<sequence>MIKERKINEEPIAIVGMACTFPQAPDLETFWCNILAGVDVISEPLPDWEAERYLGSGRINTSYGGFLKDLYRFDPKEFGIMPNSVDGGEPDQFLALRIARDALQDAGCLGCDFDHRDTGIIIGHSTYLHRGQGNLIQHNIVLDQTVELIKAVCPSVDYYKLSEIRKLMEKKLPQFNADIVPGLVPNVMTGRIANRLNLKGPNYLIDAACSSSLLAVSAAVDELRNGRSRMMLAGGVNASLPAEVAVIFTQLGAMSKRGKLRPFEEGSDGTLLGEGLGIIALKRVSDAIADNNRIYSVIRNIGQASDGQGFGLLTPSVDGEALSIERAYSASEIAPETIELIEAHGTGIPLGDKTEISALKKIFGERKGVQGSIAIGSIKSMIGHCIPAAGIAGLIKSALALHHKILPPTLCDSVNPVLSIENTPFYVNTATKPWISRIGGVRRSGINSFGFGGINAHAILEEAPEKAMKPLKLSAWPAELCIFSAENVDELIAKLKKVASFLKRNSGCKISDIAATLVDNEIKCQHRLALVVKNADDFVKKINQALKRLQNNTRVSWSTRNGINYSSKLLNGKLAFMFPGEGSQYLGMFTDLALHFEEVREWFGFWRGLYNDVPGETRTDIVFPPQSELTELHRKNLEKKLYDMDVGSEAVFVAGQAMYTLLKSFGVQPDVMVGHSTGESSALVSSGAMDSKDLVQLAGFIRELNAIYKNVLAEGKIPTGALLAVGALPQSTVEKHIAAVNNEVMIAMDNCMNQLVLYGSKESIKALQKKLCVAGGICVALPFDRGYHTSKFSDISKAFFDYYERIGLEPPAIPLYSCSTADLFPEDQQGVRKLAAGQWSKKVRFRETVTKMYSDGVRYFIEVGPSGNLSSFVNDILAKGEYISVATNQRQKNDLEQFLILLSLLYVNGKELNLEKLFNSRLCNVVELEGSVQSKQPGILLKNTMPVMHISNTDRAALQEILKHKESTNNESKKTNGSLGNYTQIPKIDSLDSPKGVDQVMSSYFDLMHDFLDKQQTVAELCGSYEGSVTEDVNSISEYTPFLTSIIDIDEHCLQAECYLSIYEDNFLRDHIMSGTVSKYDEERYGLSCVPLMVSLEIMAEASALLVDSTAVKAIEDVKAFDWIALDDGELTLNVRAEVIDSGSNKIQASIINAGTVAVSAIFYFDTDWCLGGVPLTTEWRDSHWEGHELYTIGMFHGPTFQSIRRVDWWNDNGIEASLSEVSLDGFFKKNETPGMVLNPVLLDALGQLAAYWIAHQVGTDFNSFPSTIERIELYVQCPQNINDLKLRAHQQPLNPIANNMEEPRVWQFECIDKQGQPLLRVKNLVNIYFPVPNRFYEFRRDPLNGWLGHLSKVTEYSDIILWQIPHFSEKFCLQSGGIFLRILAHALLSSDELNEWRQLTKNIRHRREWLLGRACIKEAVRFWFFQQTGQLLYPSDIIVLHDEKGAPHVDGEWCDDLVQLPEVSLSHDRRLSLAAVSQLQNSVGIDIEHIGRIQHPELIEGSLSEKERKLLRSVDRNTLEEKMLRMWCAKEAASKYLGLGLQGMPEKFEVLFFHDDWNLAHVRYNGTVVEVNVSCDNDSVVALATRQIK</sequence>
<dbReference type="Proteomes" id="UP000218542">
    <property type="component" value="Unassembled WGS sequence"/>
</dbReference>
<dbReference type="OrthoDB" id="219272at2"/>
<dbReference type="InterPro" id="IPR016039">
    <property type="entry name" value="Thiolase-like"/>
</dbReference>
<dbReference type="EMBL" id="BAOS01000004">
    <property type="protein sequence ID" value="GAX59674.1"/>
    <property type="molecule type" value="Genomic_DNA"/>
</dbReference>
<evidence type="ECO:0000313" key="6">
    <source>
        <dbReference type="Proteomes" id="UP000218542"/>
    </source>
</evidence>
<dbReference type="Pfam" id="PF00109">
    <property type="entry name" value="ketoacyl-synt"/>
    <property type="match status" value="1"/>
</dbReference>
<dbReference type="SUPFAM" id="SSF53901">
    <property type="entry name" value="Thiolase-like"/>
    <property type="match status" value="1"/>
</dbReference>
<dbReference type="PROSITE" id="PS52004">
    <property type="entry name" value="KS3_2"/>
    <property type="match status" value="1"/>
</dbReference>
<dbReference type="SUPFAM" id="SSF56214">
    <property type="entry name" value="4'-phosphopantetheinyl transferase"/>
    <property type="match status" value="2"/>
</dbReference>
<proteinExistence type="predicted"/>
<dbReference type="SMART" id="SM00827">
    <property type="entry name" value="PKS_AT"/>
    <property type="match status" value="1"/>
</dbReference>
<evidence type="ECO:0000313" key="5">
    <source>
        <dbReference type="EMBL" id="GAX59674.1"/>
    </source>
</evidence>
<dbReference type="InterPro" id="IPR016035">
    <property type="entry name" value="Acyl_Trfase/lysoPLipase"/>
</dbReference>
<dbReference type="Pfam" id="PF01648">
    <property type="entry name" value="ACPS"/>
    <property type="match status" value="1"/>
</dbReference>
<name>A0A286TUY7_9BACT</name>
<keyword evidence="1" id="KW-0596">Phosphopantetheine</keyword>
<evidence type="ECO:0000256" key="1">
    <source>
        <dbReference type="ARBA" id="ARBA00022450"/>
    </source>
</evidence>
<comment type="caution">
    <text evidence="5">The sequence shown here is derived from an EMBL/GenBank/DDBJ whole genome shotgun (WGS) entry which is preliminary data.</text>
</comment>
<dbReference type="InterPro" id="IPR052568">
    <property type="entry name" value="PKS-FAS_Synthase"/>
</dbReference>
<dbReference type="InterPro" id="IPR014043">
    <property type="entry name" value="Acyl_transferase_dom"/>
</dbReference>
<dbReference type="GO" id="GO:0006633">
    <property type="term" value="P:fatty acid biosynthetic process"/>
    <property type="evidence" value="ECO:0007669"/>
    <property type="project" value="InterPro"/>
</dbReference>
<dbReference type="Gene3D" id="3.40.47.10">
    <property type="match status" value="1"/>
</dbReference>
<dbReference type="Pfam" id="PF16197">
    <property type="entry name" value="KAsynt_C_assoc"/>
    <property type="match status" value="1"/>
</dbReference>
<dbReference type="GO" id="GO:0004315">
    <property type="term" value="F:3-oxoacyl-[acyl-carrier-protein] synthase activity"/>
    <property type="evidence" value="ECO:0007669"/>
    <property type="project" value="InterPro"/>
</dbReference>
<keyword evidence="2" id="KW-0597">Phosphoprotein</keyword>
<dbReference type="Gene3D" id="3.10.129.110">
    <property type="entry name" value="Polyketide synthase dehydratase"/>
    <property type="match status" value="1"/>
</dbReference>
<dbReference type="InterPro" id="IPR020841">
    <property type="entry name" value="PKS_Beta-ketoAc_synthase_dom"/>
</dbReference>
<dbReference type="CDD" id="cd00833">
    <property type="entry name" value="PKS"/>
    <property type="match status" value="1"/>
</dbReference>
<dbReference type="Pfam" id="PF14765">
    <property type="entry name" value="PS-DH"/>
    <property type="match status" value="1"/>
</dbReference>
<dbReference type="InterPro" id="IPR014031">
    <property type="entry name" value="Ketoacyl_synth_C"/>
</dbReference>
<keyword evidence="6" id="KW-1185">Reference proteome</keyword>
<dbReference type="InterPro" id="IPR042104">
    <property type="entry name" value="PKS_dehydratase_sf"/>
</dbReference>
<dbReference type="Pfam" id="PF00698">
    <property type="entry name" value="Acyl_transf_1"/>
    <property type="match status" value="1"/>
</dbReference>
<dbReference type="GO" id="GO:0008897">
    <property type="term" value="F:holo-[acyl-carrier-protein] synthase activity"/>
    <property type="evidence" value="ECO:0007669"/>
    <property type="project" value="InterPro"/>
</dbReference>
<dbReference type="Gene3D" id="3.90.470.20">
    <property type="entry name" value="4'-phosphopantetheinyl transferase domain"/>
    <property type="match status" value="2"/>
</dbReference>
<dbReference type="Gene3D" id="3.30.70.3290">
    <property type="match status" value="1"/>
</dbReference>
<dbReference type="Gene3D" id="3.40.366.10">
    <property type="entry name" value="Malonyl-Coenzyme A Acyl Carrier Protein, domain 2"/>
    <property type="match status" value="1"/>
</dbReference>
<dbReference type="InterPro" id="IPR049551">
    <property type="entry name" value="PKS_DH_C"/>
</dbReference>
<reference evidence="6" key="1">
    <citation type="journal article" date="2017" name="Environ. Microbiol. Rep.">
        <title>Genetic Diversity of Marine Anaerobic Ammonium-Oxidizing Bacteria as Revealed by Genomic and Proteomic Analyses of 'Candidatus Scalindua japonica'.</title>
        <authorList>
            <person name="Oshiki M."/>
            <person name="Mizuto K."/>
            <person name="Kimura Z."/>
            <person name="Kindaichi T."/>
            <person name="Satoh H."/>
            <person name="Okabe S."/>
        </authorList>
    </citation>
    <scope>NUCLEOTIDE SEQUENCE [LARGE SCALE GENOMIC DNA]</scope>
    <source>
        <strain evidence="6">husup-a2</strain>
    </source>
</reference>
<dbReference type="InterPro" id="IPR032821">
    <property type="entry name" value="PKS_assoc"/>
</dbReference>
<dbReference type="PROSITE" id="PS00606">
    <property type="entry name" value="KS3_1"/>
    <property type="match status" value="1"/>
</dbReference>
<evidence type="ECO:0000259" key="4">
    <source>
        <dbReference type="PROSITE" id="PS52004"/>
    </source>
</evidence>
<keyword evidence="3" id="KW-0808">Transferase</keyword>
<dbReference type="PANTHER" id="PTHR43074:SF1">
    <property type="entry name" value="BETA-KETOACYL SYNTHASE FAMILY PROTEIN-RELATED"/>
    <property type="match status" value="1"/>
</dbReference>
<dbReference type="InterPro" id="IPR008278">
    <property type="entry name" value="4-PPantetheinyl_Trfase_dom"/>
</dbReference>
<dbReference type="InterPro" id="IPR014030">
    <property type="entry name" value="Ketoacyl_synth_N"/>
</dbReference>
<dbReference type="InterPro" id="IPR016036">
    <property type="entry name" value="Malonyl_transacylase_ACP-bd"/>
</dbReference>
<accession>A0A286TUY7</accession>
<dbReference type="RefSeq" id="WP_096892809.1">
    <property type="nucleotide sequence ID" value="NZ_BAOS01000004.1"/>
</dbReference>
<dbReference type="InterPro" id="IPR037143">
    <property type="entry name" value="4-PPantetheinyl_Trfase_dom_sf"/>
</dbReference>
<dbReference type="SMART" id="SM00825">
    <property type="entry name" value="PKS_KS"/>
    <property type="match status" value="1"/>
</dbReference>
<feature type="domain" description="Ketosynthase family 3 (KS3)" evidence="4">
    <location>
        <begin position="9"/>
        <end position="462"/>
    </location>
</feature>
<evidence type="ECO:0000256" key="2">
    <source>
        <dbReference type="ARBA" id="ARBA00022553"/>
    </source>
</evidence>
<dbReference type="Gene3D" id="3.30.70.250">
    <property type="entry name" value="Malonyl-CoA ACP transacylase, ACP-binding"/>
    <property type="match status" value="1"/>
</dbReference>
<dbReference type="GO" id="GO:0000287">
    <property type="term" value="F:magnesium ion binding"/>
    <property type="evidence" value="ECO:0007669"/>
    <property type="project" value="InterPro"/>
</dbReference>
<dbReference type="SUPFAM" id="SSF55048">
    <property type="entry name" value="Probable ACP-binding domain of malonyl-CoA ACP transacylase"/>
    <property type="match status" value="1"/>
</dbReference>
<gene>
    <name evidence="5" type="ORF">SCALIN_C04_0162</name>
</gene>